<gene>
    <name evidence="1" type="ORF">ACH24_04505</name>
</gene>
<protein>
    <submittedName>
        <fullName evidence="1">Uncharacterized protein</fullName>
    </submittedName>
</protein>
<evidence type="ECO:0000313" key="2">
    <source>
        <dbReference type="Proteomes" id="UP000242800"/>
    </source>
</evidence>
<dbReference type="AlphaFoldDB" id="A0AAC8ZMU1"/>
<dbReference type="KEGG" id="fper:ACH24_04505"/>
<name>A0AAC8ZMU1_9GAMM</name>
<organism evidence="1 2">
    <name type="scientific">Francisella persica ATCC VR-331</name>
    <dbReference type="NCBI Taxonomy" id="1086726"/>
    <lineage>
        <taxon>Bacteria</taxon>
        <taxon>Pseudomonadati</taxon>
        <taxon>Pseudomonadota</taxon>
        <taxon>Gammaproteobacteria</taxon>
        <taxon>Thiotrichales</taxon>
        <taxon>Francisellaceae</taxon>
        <taxon>Francisella</taxon>
    </lineage>
</organism>
<sequence length="80" mass="9228">MRIEYKLTNKSTSTHANDHVIILINITLFIPTRPTRYPAGRIAKAYDHINAESNISISIELIVKCYCNLSIRDIQIKRSR</sequence>
<keyword evidence="2" id="KW-1185">Reference proteome</keyword>
<proteinExistence type="predicted"/>
<accession>A0AAC8ZMU1</accession>
<reference evidence="1 2" key="1">
    <citation type="journal article" date="2016" name="Int. J. Syst. Evol. Microbiol.">
        <title>Reclassification of Wolbachia persica as Francisella persica comb. nov. and emended description of the family Francisellaceae.</title>
        <authorList>
            <person name="Larson M.A."/>
            <person name="Nalbantoglu U."/>
            <person name="Sayood K."/>
            <person name="Zentz E.B."/>
            <person name="Cer R.Z."/>
            <person name="Iwen P.C."/>
            <person name="Francesconi S.C."/>
            <person name="Bishop-Lilly K.A."/>
            <person name="Mokashi V.P."/>
            <person name="Sjostedt A."/>
            <person name="Hinrichs S.H."/>
        </authorList>
    </citation>
    <scope>NUCLEOTIDE SEQUENCE [LARGE SCALE GENOMIC DNA]</scope>
    <source>
        <strain evidence="1 2">FSC845</strain>
    </source>
</reference>
<dbReference type="Proteomes" id="UP000242800">
    <property type="component" value="Chromosome"/>
</dbReference>
<evidence type="ECO:0000313" key="1">
    <source>
        <dbReference type="EMBL" id="ALB01906.1"/>
    </source>
</evidence>
<dbReference type="EMBL" id="CP012505">
    <property type="protein sequence ID" value="ALB01906.1"/>
    <property type="molecule type" value="Genomic_DNA"/>
</dbReference>